<dbReference type="EMBL" id="JAPEVG010000464">
    <property type="protein sequence ID" value="KAJ8462467.1"/>
    <property type="molecule type" value="Genomic_DNA"/>
</dbReference>
<proteinExistence type="predicted"/>
<evidence type="ECO:0000313" key="3">
    <source>
        <dbReference type="Proteomes" id="UP001215151"/>
    </source>
</evidence>
<comment type="caution">
    <text evidence="2">The sequence shown here is derived from an EMBL/GenBank/DDBJ whole genome shotgun (WGS) entry which is preliminary data.</text>
</comment>
<dbReference type="AlphaFoldDB" id="A0AAD7TJ71"/>
<protein>
    <recommendedName>
        <fullName evidence="1">Protein kinase domain-containing protein</fullName>
    </recommendedName>
</protein>
<dbReference type="PROSITE" id="PS50011">
    <property type="entry name" value="PROTEIN_KINASE_DOM"/>
    <property type="match status" value="1"/>
</dbReference>
<organism evidence="2 3">
    <name type="scientific">Trametes cubensis</name>
    <dbReference type="NCBI Taxonomy" id="1111947"/>
    <lineage>
        <taxon>Eukaryota</taxon>
        <taxon>Fungi</taxon>
        <taxon>Dikarya</taxon>
        <taxon>Basidiomycota</taxon>
        <taxon>Agaricomycotina</taxon>
        <taxon>Agaricomycetes</taxon>
        <taxon>Polyporales</taxon>
        <taxon>Polyporaceae</taxon>
        <taxon>Trametes</taxon>
    </lineage>
</organism>
<evidence type="ECO:0000313" key="2">
    <source>
        <dbReference type="EMBL" id="KAJ8462467.1"/>
    </source>
</evidence>
<dbReference type="GO" id="GO:0004672">
    <property type="term" value="F:protein kinase activity"/>
    <property type="evidence" value="ECO:0007669"/>
    <property type="project" value="InterPro"/>
</dbReference>
<dbReference type="InterPro" id="IPR000719">
    <property type="entry name" value="Prot_kinase_dom"/>
</dbReference>
<dbReference type="InterPro" id="IPR011009">
    <property type="entry name" value="Kinase-like_dom_sf"/>
</dbReference>
<evidence type="ECO:0000259" key="1">
    <source>
        <dbReference type="PROSITE" id="PS50011"/>
    </source>
</evidence>
<reference evidence="2" key="1">
    <citation type="submission" date="2022-11" db="EMBL/GenBank/DDBJ databases">
        <title>Genome Sequence of Cubamyces cubensis.</title>
        <authorList>
            <person name="Buettner E."/>
        </authorList>
    </citation>
    <scope>NUCLEOTIDE SEQUENCE</scope>
    <source>
        <strain evidence="2">MPL-01</strain>
    </source>
</reference>
<accession>A0AAD7TJ71</accession>
<dbReference type="Gene3D" id="1.10.510.10">
    <property type="entry name" value="Transferase(Phosphotransferase) domain 1"/>
    <property type="match status" value="1"/>
</dbReference>
<dbReference type="GO" id="GO:0005524">
    <property type="term" value="F:ATP binding"/>
    <property type="evidence" value="ECO:0007669"/>
    <property type="project" value="InterPro"/>
</dbReference>
<gene>
    <name evidence="2" type="ORF">ONZ51_g10887</name>
</gene>
<dbReference type="Proteomes" id="UP001215151">
    <property type="component" value="Unassembled WGS sequence"/>
</dbReference>
<name>A0AAD7TJ71_9APHY</name>
<sequence>MAESTNDGPPWFAYFPDGSVHLGGVPERLLRHPEMYRRGINLTDALKPAVVFRAASDEPAYVVKVLDLDTEELPIYERLLSDIHAPRNHTIPYDIYREGHPLLIMPYVNTLSSLVEAEDRSPSQLLDILYQLTESVEYLHSLHIAHLDICEGNVVAALPNDVQYHPSVVARKIYVIDFNTSKQLRLGPGVQHAITLPPTQIPPPHDLKHFDPYSWDVYCLGRLCRDVIESYSYDGRSVPWIAQWYAQWLLGEERGCHTACRCRPTARIARRLLLVIRLLRSVIELCERVYLWIWKPPTT</sequence>
<dbReference type="SUPFAM" id="SSF56112">
    <property type="entry name" value="Protein kinase-like (PK-like)"/>
    <property type="match status" value="1"/>
</dbReference>
<feature type="domain" description="Protein kinase" evidence="1">
    <location>
        <begin position="37"/>
        <end position="299"/>
    </location>
</feature>
<keyword evidence="3" id="KW-1185">Reference proteome</keyword>